<feature type="region of interest" description="Disordered" evidence="1">
    <location>
        <begin position="27"/>
        <end position="49"/>
    </location>
</feature>
<evidence type="ECO:0000313" key="2">
    <source>
        <dbReference type="EMBL" id="EMR72818.1"/>
    </source>
</evidence>
<dbReference type="Proteomes" id="UP000012174">
    <property type="component" value="Unassembled WGS sequence"/>
</dbReference>
<feature type="region of interest" description="Disordered" evidence="1">
    <location>
        <begin position="169"/>
        <end position="200"/>
    </location>
</feature>
<feature type="compositionally biased region" description="Polar residues" evidence="1">
    <location>
        <begin position="183"/>
        <end position="194"/>
    </location>
</feature>
<evidence type="ECO:0000256" key="1">
    <source>
        <dbReference type="SAM" id="MobiDB-lite"/>
    </source>
</evidence>
<dbReference type="AlphaFoldDB" id="M7T7E3"/>
<protein>
    <submittedName>
        <fullName evidence="2">Putative zinc finger protein 585a protein</fullName>
    </submittedName>
</protein>
<dbReference type="OrthoDB" id="5242988at2759"/>
<evidence type="ECO:0000313" key="3">
    <source>
        <dbReference type="Proteomes" id="UP000012174"/>
    </source>
</evidence>
<dbReference type="eggNOG" id="ENOG502RA84">
    <property type="taxonomic scope" value="Eukaryota"/>
</dbReference>
<proteinExistence type="predicted"/>
<feature type="region of interest" description="Disordered" evidence="1">
    <location>
        <begin position="279"/>
        <end position="322"/>
    </location>
</feature>
<dbReference type="KEGG" id="ela:UCREL1_116"/>
<dbReference type="EMBL" id="KB705373">
    <property type="protein sequence ID" value="EMR72818.1"/>
    <property type="molecule type" value="Genomic_DNA"/>
</dbReference>
<gene>
    <name evidence="2" type="ORF">UCREL1_116</name>
</gene>
<organism evidence="2 3">
    <name type="scientific">Eutypa lata (strain UCR-EL1)</name>
    <name type="common">Grapevine dieback disease fungus</name>
    <name type="synonym">Eutypa armeniacae</name>
    <dbReference type="NCBI Taxonomy" id="1287681"/>
    <lineage>
        <taxon>Eukaryota</taxon>
        <taxon>Fungi</taxon>
        <taxon>Dikarya</taxon>
        <taxon>Ascomycota</taxon>
        <taxon>Pezizomycotina</taxon>
        <taxon>Sordariomycetes</taxon>
        <taxon>Xylariomycetidae</taxon>
        <taxon>Xylariales</taxon>
        <taxon>Diatrypaceae</taxon>
        <taxon>Eutypa</taxon>
    </lineage>
</organism>
<feature type="compositionally biased region" description="Basic and acidic residues" evidence="1">
    <location>
        <begin position="284"/>
        <end position="293"/>
    </location>
</feature>
<keyword evidence="3" id="KW-1185">Reference proteome</keyword>
<dbReference type="HOGENOM" id="CLU_863394_0_0_1"/>
<accession>M7T7E3</accession>
<sequence>MVCEVPAYVHGAKNGTGKATREWFIEEEPRHSSDASSYNDNDEDDNEEDDAWIRGGIGVRGDSGAGVVDAETHALVGQVWGRNRYYGPGPRHTFFTPMLDVIDDVQEKCGEPARPQLPQYRDEADRWPVYPVCRRCFDMREYLGAGTGSRRSSRESLLSMVGCGSLVGGRGGGGGGGGDHDPTSSISELATPKEQNVRTPRDTSYLVRHVGPDEGAAPLSSSFGCSAFSPASLNSVVSPAPVHAFYGAFSVKSPGAAAAAVAGGGEVQMVRSPYAQTLDEGDLFDPRPLDGHEGSPLGKRPRMAGLACSGGGNQQVDKRRRT</sequence>
<reference evidence="3" key="1">
    <citation type="journal article" date="2013" name="Genome Announc.">
        <title>Draft genome sequence of the grapevine dieback fungus Eutypa lata UCR-EL1.</title>
        <authorList>
            <person name="Blanco-Ulate B."/>
            <person name="Rolshausen P.E."/>
            <person name="Cantu D."/>
        </authorList>
    </citation>
    <scope>NUCLEOTIDE SEQUENCE [LARGE SCALE GENOMIC DNA]</scope>
    <source>
        <strain evidence="3">UCR-EL1</strain>
    </source>
</reference>
<feature type="compositionally biased region" description="Acidic residues" evidence="1">
    <location>
        <begin position="40"/>
        <end position="49"/>
    </location>
</feature>
<name>M7T7E3_EUTLA</name>